<feature type="domain" description="WCX" evidence="2">
    <location>
        <begin position="269"/>
        <end position="325"/>
    </location>
</feature>
<reference evidence="3" key="2">
    <citation type="journal article" date="2021" name="Sci. Rep.">
        <title>The distribution of antibiotic resistance genes in chicken gut microbiota commensals.</title>
        <authorList>
            <person name="Juricova H."/>
            <person name="Matiasovicova J."/>
            <person name="Kubasova T."/>
            <person name="Cejkova D."/>
            <person name="Rychlik I."/>
        </authorList>
    </citation>
    <scope>NUCLEOTIDE SEQUENCE</scope>
    <source>
        <strain evidence="3">An559</strain>
    </source>
</reference>
<feature type="domain" description="WYL" evidence="1">
    <location>
        <begin position="140"/>
        <end position="217"/>
    </location>
</feature>
<dbReference type="Pfam" id="PF13280">
    <property type="entry name" value="WYL"/>
    <property type="match status" value="1"/>
</dbReference>
<gene>
    <name evidence="3" type="ORF">H6A12_09420</name>
</gene>
<dbReference type="PROSITE" id="PS52050">
    <property type="entry name" value="WYL"/>
    <property type="match status" value="1"/>
</dbReference>
<evidence type="ECO:0000313" key="4">
    <source>
        <dbReference type="Proteomes" id="UP000774750"/>
    </source>
</evidence>
<accession>A0A939BF97</accession>
<organism evidence="3 4">
    <name type="scientific">Merdimmobilis hominis</name>
    <dbReference type="NCBI Taxonomy" id="2897707"/>
    <lineage>
        <taxon>Bacteria</taxon>
        <taxon>Bacillati</taxon>
        <taxon>Bacillota</taxon>
        <taxon>Clostridia</taxon>
        <taxon>Eubacteriales</taxon>
        <taxon>Oscillospiraceae</taxon>
        <taxon>Merdimmobilis</taxon>
    </lineage>
</organism>
<dbReference type="InterPro" id="IPR026881">
    <property type="entry name" value="WYL_dom"/>
</dbReference>
<reference evidence="3" key="1">
    <citation type="submission" date="2020-08" db="EMBL/GenBank/DDBJ databases">
        <authorList>
            <person name="Cejkova D."/>
            <person name="Kubasova T."/>
            <person name="Jahodarova E."/>
            <person name="Rychlik I."/>
        </authorList>
    </citation>
    <scope>NUCLEOTIDE SEQUENCE</scope>
    <source>
        <strain evidence="3">An559</strain>
    </source>
</reference>
<dbReference type="InterPro" id="IPR036390">
    <property type="entry name" value="WH_DNA-bd_sf"/>
</dbReference>
<evidence type="ECO:0000313" key="3">
    <source>
        <dbReference type="EMBL" id="MBM6921373.1"/>
    </source>
</evidence>
<protein>
    <submittedName>
        <fullName evidence="3">WYL domain-containing protein</fullName>
    </submittedName>
</protein>
<comment type="caution">
    <text evidence="3">The sequence shown here is derived from an EMBL/GenBank/DDBJ whole genome shotgun (WGS) entry which is preliminary data.</text>
</comment>
<dbReference type="InterPro" id="IPR057727">
    <property type="entry name" value="WCX_dom"/>
</dbReference>
<name>A0A939BF97_9FIRM</name>
<keyword evidence="4" id="KW-1185">Reference proteome</keyword>
<dbReference type="AlphaFoldDB" id="A0A939BF97"/>
<dbReference type="SUPFAM" id="SSF46785">
    <property type="entry name" value="Winged helix' DNA-binding domain"/>
    <property type="match status" value="1"/>
</dbReference>
<evidence type="ECO:0000259" key="2">
    <source>
        <dbReference type="Pfam" id="PF25583"/>
    </source>
</evidence>
<dbReference type="InterPro" id="IPR051534">
    <property type="entry name" value="CBASS_pafABC_assoc_protein"/>
</dbReference>
<dbReference type="PANTHER" id="PTHR34580">
    <property type="match status" value="1"/>
</dbReference>
<proteinExistence type="predicted"/>
<evidence type="ECO:0000259" key="1">
    <source>
        <dbReference type="Pfam" id="PF13280"/>
    </source>
</evidence>
<dbReference type="Pfam" id="PF25583">
    <property type="entry name" value="WCX"/>
    <property type="match status" value="1"/>
</dbReference>
<dbReference type="PANTHER" id="PTHR34580:SF1">
    <property type="entry name" value="PROTEIN PAFC"/>
    <property type="match status" value="1"/>
</dbReference>
<dbReference type="EMBL" id="JACJKY010000015">
    <property type="protein sequence ID" value="MBM6921373.1"/>
    <property type="molecule type" value="Genomic_DNA"/>
</dbReference>
<dbReference type="RefSeq" id="WP_204447241.1">
    <property type="nucleotide sequence ID" value="NZ_JACJKY010000015.1"/>
</dbReference>
<dbReference type="Proteomes" id="UP000774750">
    <property type="component" value="Unassembled WGS sequence"/>
</dbReference>
<sequence>MARSYFQKLKLLILYRILFIHSDESHPLTMAQMISLLNQYGISAERKSVYDDIETLRLYGADIISNRGKYYMASRLFELPELKLLVDVVQSSKVLSTRKSELLIKKIQSLCSVHEAKQLQRNVRTYHAKKGLNEEIYYTIDSIHTALQNEKKLSFQYYEWFLPETGPCIPQKHLRHNGKVYEVSPIELIWDRDHYYLVGCEKDDPQRKHFRIDKMVSTSVLEEPVLLEAGGRAFDAPAYTKEVFGMFSGTHEYVTIQMPNRLIGVAVDRFGESIKPERVDADHFKITVHVQVSPQFYGWIFGLDGDVRVLAPAHVREQIAQRAKKWNLS</sequence>